<evidence type="ECO:0000313" key="3">
    <source>
        <dbReference type="Proteomes" id="UP000051574"/>
    </source>
</evidence>
<name>A0A0T6AY11_9SCAR</name>
<dbReference type="PANTHER" id="PTHR34761">
    <property type="entry name" value="NUCLEOLUS AND NEURAL PROGENITOR PROTEIN"/>
    <property type="match status" value="1"/>
</dbReference>
<gene>
    <name evidence="2" type="ORF">AMK59_6561</name>
</gene>
<protein>
    <recommendedName>
        <fullName evidence="1">Nucleolus and neural progenitor protein-like N-terminal domain-containing protein</fullName>
    </recommendedName>
</protein>
<organism evidence="2 3">
    <name type="scientific">Oryctes borbonicus</name>
    <dbReference type="NCBI Taxonomy" id="1629725"/>
    <lineage>
        <taxon>Eukaryota</taxon>
        <taxon>Metazoa</taxon>
        <taxon>Ecdysozoa</taxon>
        <taxon>Arthropoda</taxon>
        <taxon>Hexapoda</taxon>
        <taxon>Insecta</taxon>
        <taxon>Pterygota</taxon>
        <taxon>Neoptera</taxon>
        <taxon>Endopterygota</taxon>
        <taxon>Coleoptera</taxon>
        <taxon>Polyphaga</taxon>
        <taxon>Scarabaeiformia</taxon>
        <taxon>Scarabaeidae</taxon>
        <taxon>Dynastinae</taxon>
        <taxon>Oryctes</taxon>
    </lineage>
</organism>
<keyword evidence="3" id="KW-1185">Reference proteome</keyword>
<dbReference type="InterPro" id="IPR027951">
    <property type="entry name" value="Nepro_N"/>
</dbReference>
<feature type="domain" description="Nucleolus and neural progenitor protein-like N-terminal" evidence="1">
    <location>
        <begin position="4"/>
        <end position="197"/>
    </location>
</feature>
<dbReference type="Pfam" id="PF14780">
    <property type="entry name" value="NEPRO_N"/>
    <property type="match status" value="1"/>
</dbReference>
<dbReference type="EMBL" id="LJIG01022542">
    <property type="protein sequence ID" value="KRT80025.1"/>
    <property type="molecule type" value="Genomic_DNA"/>
</dbReference>
<dbReference type="InterPro" id="IPR052835">
    <property type="entry name" value="Nepro"/>
</dbReference>
<dbReference type="GO" id="GO:0005634">
    <property type="term" value="C:nucleus"/>
    <property type="evidence" value="ECO:0007669"/>
    <property type="project" value="TreeGrafter"/>
</dbReference>
<reference evidence="2 3" key="1">
    <citation type="submission" date="2015-09" db="EMBL/GenBank/DDBJ databases">
        <title>Draft genome of the scarab beetle Oryctes borbonicus.</title>
        <authorList>
            <person name="Meyer J.M."/>
            <person name="Markov G.V."/>
            <person name="Baskaran P."/>
            <person name="Herrmann M."/>
            <person name="Sommer R.J."/>
            <person name="Roedelsperger C."/>
        </authorList>
    </citation>
    <scope>NUCLEOTIDE SEQUENCE [LARGE SCALE GENOMIC DNA]</scope>
    <source>
        <strain evidence="2">OB123</strain>
        <tissue evidence="2">Whole animal</tissue>
    </source>
</reference>
<evidence type="ECO:0000259" key="1">
    <source>
        <dbReference type="Pfam" id="PF14780"/>
    </source>
</evidence>
<dbReference type="OrthoDB" id="9899341at2759"/>
<sequence length="528" mass="60779">MNLWNVKDLKAPPIATYKATFSPGKNDCDINNCYSSLIPEILQLRKHFEAAFNYFSNQIILEQEAALLSRCIYRMKMKFRSDKGLKSMEKLNRTLLQFKYLEFCSILEDFISLLPESNSDLYLPSRNMLDYILVRLQGATYLMNRASDVAQIVADNMGSRVCIGHSWKVGMIVLALVSRIWFICRNITKYCCHFYTNIKSVRDILSDMGNSWLPENYSLPQCLETWLDISWVNEPRSLSFQQVETKIPLQDPLKVRKCGNFDQIKYDKDEVIEIHDNNGKSVSKDGLNRSNAFDLLIKNDDFGEVISNPFLNVKESSESVIRLSSDTEDEDAAKINAEKDIKPVAVEELTWSGMNSMSIKTKDMKDNEIQTINTDCNFTNKSKICKKLQSNKKKKMNLTREENMHDQNRLELPKSTRTILERTEQQITNEGDILKAASKSTRLVKRQKKKSLSPASLIDNIDSVKKLKHFMLNITNSDSSRGFRKIDKLQLEMLKKLIGKYTKKVQKNVITDSECLLQAKQVLKVTFA</sequence>
<accession>A0A0T6AY11</accession>
<comment type="caution">
    <text evidence="2">The sequence shown here is derived from an EMBL/GenBank/DDBJ whole genome shotgun (WGS) entry which is preliminary data.</text>
</comment>
<dbReference type="Proteomes" id="UP000051574">
    <property type="component" value="Unassembled WGS sequence"/>
</dbReference>
<proteinExistence type="predicted"/>
<evidence type="ECO:0000313" key="2">
    <source>
        <dbReference type="EMBL" id="KRT80025.1"/>
    </source>
</evidence>
<dbReference type="AlphaFoldDB" id="A0A0T6AY11"/>
<dbReference type="GO" id="GO:0045747">
    <property type="term" value="P:positive regulation of Notch signaling pathway"/>
    <property type="evidence" value="ECO:0007669"/>
    <property type="project" value="TreeGrafter"/>
</dbReference>
<dbReference type="PANTHER" id="PTHR34761:SF1">
    <property type="entry name" value="NUCLEOLUS AND NEURAL PROGENITOR PROTEIN"/>
    <property type="match status" value="1"/>
</dbReference>